<protein>
    <submittedName>
        <fullName evidence="1">Uncharacterized protein</fullName>
    </submittedName>
</protein>
<evidence type="ECO:0000313" key="2">
    <source>
        <dbReference type="Proteomes" id="UP001528040"/>
    </source>
</evidence>
<name>A0ABT4W0P3_9RHOB</name>
<keyword evidence="2" id="KW-1185">Reference proteome</keyword>
<sequence length="77" mass="8771">MAHQPKTQLTLSEYDLMLLRSGFILPGDHRYLTLGERIPLSRLKPVFGQVMHKIAMWLHAIADRIDVKSSRSETAAL</sequence>
<accession>A0ABT4W0P3</accession>
<dbReference type="RefSeq" id="WP_271053760.1">
    <property type="nucleotide sequence ID" value="NZ_JAQIIO010000003.1"/>
</dbReference>
<dbReference type="EMBL" id="JAQIIO010000003">
    <property type="protein sequence ID" value="MDA5094070.1"/>
    <property type="molecule type" value="Genomic_DNA"/>
</dbReference>
<gene>
    <name evidence="1" type="ORF">O2N63_08205</name>
</gene>
<dbReference type="Proteomes" id="UP001528040">
    <property type="component" value="Unassembled WGS sequence"/>
</dbReference>
<organism evidence="1 2">
    <name type="scientific">Aliiroseovarius salicola</name>
    <dbReference type="NCBI Taxonomy" id="3009082"/>
    <lineage>
        <taxon>Bacteria</taxon>
        <taxon>Pseudomonadati</taxon>
        <taxon>Pseudomonadota</taxon>
        <taxon>Alphaproteobacteria</taxon>
        <taxon>Rhodobacterales</taxon>
        <taxon>Paracoccaceae</taxon>
        <taxon>Aliiroseovarius</taxon>
    </lineage>
</organism>
<proteinExistence type="predicted"/>
<comment type="caution">
    <text evidence="1">The sequence shown here is derived from an EMBL/GenBank/DDBJ whole genome shotgun (WGS) entry which is preliminary data.</text>
</comment>
<reference evidence="1 2" key="1">
    <citation type="submission" date="2023-01" db="EMBL/GenBank/DDBJ databases">
        <authorList>
            <person name="Yoon J.-W."/>
        </authorList>
    </citation>
    <scope>NUCLEOTIDE SEQUENCE [LARGE SCALE GENOMIC DNA]</scope>
    <source>
        <strain evidence="1 2">KMU-50</strain>
    </source>
</reference>
<evidence type="ECO:0000313" key="1">
    <source>
        <dbReference type="EMBL" id="MDA5094070.1"/>
    </source>
</evidence>